<dbReference type="RefSeq" id="WP_150720845.1">
    <property type="nucleotide sequence ID" value="NZ_CABPRV010000003.1"/>
</dbReference>
<dbReference type="Proteomes" id="UP000366065">
    <property type="component" value="Unassembled WGS sequence"/>
</dbReference>
<sequence length="197" mass="21152">MSAQLHLDPTKSALLVMDYQPFILQHNVAPERHAGILGKTAQLLSAARAAKMTVVYVQVGFRAGHPEVSERNRIFSGIKANGVLLLDQPDTAIHDDLAPQAGEAVVIKHRIGAFSGTDMQTLLRSANVDTLVLAGVTTSGVVLSTTRQAFDLDYRVMIARDCCPDPDSEVERVLLDKVLARNADIVTAQDVLGALSA</sequence>
<gene>
    <name evidence="3" type="ORF">PCA20602_01726</name>
</gene>
<proteinExistence type="predicted"/>
<name>A0ABY6W2V2_9BURK</name>
<accession>A0ABY6W2V2</accession>
<dbReference type="InterPro" id="IPR050272">
    <property type="entry name" value="Isochorismatase-like_hydrls"/>
</dbReference>
<dbReference type="EMBL" id="CABPRV010000003">
    <property type="protein sequence ID" value="VVD92879.1"/>
    <property type="molecule type" value="Genomic_DNA"/>
</dbReference>
<dbReference type="Pfam" id="PF00857">
    <property type="entry name" value="Isochorismatase"/>
    <property type="match status" value="1"/>
</dbReference>
<protein>
    <submittedName>
        <fullName evidence="3">Hydrolase</fullName>
    </submittedName>
</protein>
<evidence type="ECO:0000313" key="3">
    <source>
        <dbReference type="EMBL" id="VVD92879.1"/>
    </source>
</evidence>
<evidence type="ECO:0000313" key="4">
    <source>
        <dbReference type="Proteomes" id="UP000366065"/>
    </source>
</evidence>
<dbReference type="InterPro" id="IPR000868">
    <property type="entry name" value="Isochorismatase-like_dom"/>
</dbReference>
<feature type="domain" description="Isochorismatase-like" evidence="2">
    <location>
        <begin position="12"/>
        <end position="190"/>
    </location>
</feature>
<dbReference type="PANTHER" id="PTHR43540:SF1">
    <property type="entry name" value="ISOCHORISMATASE HYDROLASE"/>
    <property type="match status" value="1"/>
</dbReference>
<dbReference type="SUPFAM" id="SSF52499">
    <property type="entry name" value="Isochorismatase-like hydrolases"/>
    <property type="match status" value="1"/>
</dbReference>
<dbReference type="GO" id="GO:0016787">
    <property type="term" value="F:hydrolase activity"/>
    <property type="evidence" value="ECO:0007669"/>
    <property type="project" value="UniProtKB-KW"/>
</dbReference>
<reference evidence="3 4" key="1">
    <citation type="submission" date="2019-08" db="EMBL/GenBank/DDBJ databases">
        <authorList>
            <person name="Peeters C."/>
        </authorList>
    </citation>
    <scope>NUCLEOTIDE SEQUENCE [LARGE SCALE GENOMIC DNA]</scope>
    <source>
        <strain evidence="3 4">LMG 20602</strain>
    </source>
</reference>
<evidence type="ECO:0000259" key="2">
    <source>
        <dbReference type="Pfam" id="PF00857"/>
    </source>
</evidence>
<keyword evidence="4" id="KW-1185">Reference proteome</keyword>
<dbReference type="InterPro" id="IPR036380">
    <property type="entry name" value="Isochorismatase-like_sf"/>
</dbReference>
<comment type="caution">
    <text evidence="3">The sequence shown here is derived from an EMBL/GenBank/DDBJ whole genome shotgun (WGS) entry which is preliminary data.</text>
</comment>
<dbReference type="PANTHER" id="PTHR43540">
    <property type="entry name" value="PEROXYUREIDOACRYLATE/UREIDOACRYLATE AMIDOHYDROLASE-RELATED"/>
    <property type="match status" value="1"/>
</dbReference>
<dbReference type="CDD" id="cd00431">
    <property type="entry name" value="cysteine_hydrolases"/>
    <property type="match status" value="1"/>
</dbReference>
<dbReference type="Gene3D" id="3.40.50.850">
    <property type="entry name" value="Isochorismatase-like"/>
    <property type="match status" value="1"/>
</dbReference>
<evidence type="ECO:0000256" key="1">
    <source>
        <dbReference type="ARBA" id="ARBA00022801"/>
    </source>
</evidence>
<organism evidence="3 4">
    <name type="scientific">Pandoraea capi</name>
    <dbReference type="NCBI Taxonomy" id="2508286"/>
    <lineage>
        <taxon>Bacteria</taxon>
        <taxon>Pseudomonadati</taxon>
        <taxon>Pseudomonadota</taxon>
        <taxon>Betaproteobacteria</taxon>
        <taxon>Burkholderiales</taxon>
        <taxon>Burkholderiaceae</taxon>
        <taxon>Pandoraea</taxon>
    </lineage>
</organism>
<keyword evidence="1 3" id="KW-0378">Hydrolase</keyword>